<dbReference type="Proteomes" id="UP000622552">
    <property type="component" value="Unassembled WGS sequence"/>
</dbReference>
<proteinExistence type="predicted"/>
<evidence type="ECO:0000313" key="2">
    <source>
        <dbReference type="Proteomes" id="UP000622552"/>
    </source>
</evidence>
<accession>A0A8J7KIG0</accession>
<keyword evidence="2" id="KW-1185">Reference proteome</keyword>
<dbReference type="AlphaFoldDB" id="A0A8J7KIG0"/>
<evidence type="ECO:0000313" key="1">
    <source>
        <dbReference type="EMBL" id="MBG6133911.1"/>
    </source>
</evidence>
<comment type="caution">
    <text evidence="1">The sequence shown here is derived from an EMBL/GenBank/DDBJ whole genome shotgun (WGS) entry which is preliminary data.</text>
</comment>
<reference evidence="1" key="1">
    <citation type="submission" date="2020-11" db="EMBL/GenBank/DDBJ databases">
        <title>Sequencing the genomes of 1000 actinobacteria strains.</title>
        <authorList>
            <person name="Klenk H.-P."/>
        </authorList>
    </citation>
    <scope>NUCLEOTIDE SEQUENCE</scope>
    <source>
        <strain evidence="1">DSM 45356</strain>
    </source>
</reference>
<gene>
    <name evidence="1" type="ORF">IW245_000105</name>
</gene>
<name>A0A8J7KIG0_9ACTN</name>
<dbReference type="EMBL" id="JADOUF010000001">
    <property type="protein sequence ID" value="MBG6133911.1"/>
    <property type="molecule type" value="Genomic_DNA"/>
</dbReference>
<protein>
    <submittedName>
        <fullName evidence="1">Uncharacterized protein</fullName>
    </submittedName>
</protein>
<organism evidence="1 2">
    <name type="scientific">Longispora fulva</name>
    <dbReference type="NCBI Taxonomy" id="619741"/>
    <lineage>
        <taxon>Bacteria</taxon>
        <taxon>Bacillati</taxon>
        <taxon>Actinomycetota</taxon>
        <taxon>Actinomycetes</taxon>
        <taxon>Micromonosporales</taxon>
        <taxon>Micromonosporaceae</taxon>
        <taxon>Longispora</taxon>
    </lineage>
</organism>
<sequence length="62" mass="7146">MHTVYMFHPDRPDHPVRQVEAASPHEASLIAARWRNTTAVIKNGYTVVVEPTVIPFPLRIRR</sequence>
<dbReference type="RefSeq" id="WP_197001212.1">
    <property type="nucleotide sequence ID" value="NZ_BONS01000032.1"/>
</dbReference>